<protein>
    <submittedName>
        <fullName evidence="2">Uncharacterized protein</fullName>
    </submittedName>
</protein>
<name>A0A2H3E348_ARMGA</name>
<feature type="compositionally biased region" description="Acidic residues" evidence="1">
    <location>
        <begin position="458"/>
        <end position="467"/>
    </location>
</feature>
<dbReference type="InParanoid" id="A0A2H3E348"/>
<evidence type="ECO:0000313" key="2">
    <source>
        <dbReference type="EMBL" id="PBK97568.1"/>
    </source>
</evidence>
<keyword evidence="3" id="KW-1185">Reference proteome</keyword>
<dbReference type="Proteomes" id="UP000217790">
    <property type="component" value="Unassembled WGS sequence"/>
</dbReference>
<accession>A0A2H3E348</accession>
<feature type="compositionally biased region" description="Basic residues" evidence="1">
    <location>
        <begin position="195"/>
        <end position="208"/>
    </location>
</feature>
<organism evidence="2 3">
    <name type="scientific">Armillaria gallica</name>
    <name type="common">Bulbous honey fungus</name>
    <name type="synonym">Armillaria bulbosa</name>
    <dbReference type="NCBI Taxonomy" id="47427"/>
    <lineage>
        <taxon>Eukaryota</taxon>
        <taxon>Fungi</taxon>
        <taxon>Dikarya</taxon>
        <taxon>Basidiomycota</taxon>
        <taxon>Agaricomycotina</taxon>
        <taxon>Agaricomycetes</taxon>
        <taxon>Agaricomycetidae</taxon>
        <taxon>Agaricales</taxon>
        <taxon>Marasmiineae</taxon>
        <taxon>Physalacriaceae</taxon>
        <taxon>Armillaria</taxon>
    </lineage>
</organism>
<evidence type="ECO:0000256" key="1">
    <source>
        <dbReference type="SAM" id="MobiDB-lite"/>
    </source>
</evidence>
<gene>
    <name evidence="2" type="ORF">ARMGADRAFT_1076037</name>
</gene>
<dbReference type="AlphaFoldDB" id="A0A2H3E348"/>
<proteinExistence type="predicted"/>
<feature type="region of interest" description="Disordered" evidence="1">
    <location>
        <begin position="420"/>
        <end position="498"/>
    </location>
</feature>
<dbReference type="STRING" id="47427.A0A2H3E348"/>
<evidence type="ECO:0000313" key="3">
    <source>
        <dbReference type="Proteomes" id="UP000217790"/>
    </source>
</evidence>
<feature type="region of interest" description="Disordered" evidence="1">
    <location>
        <begin position="195"/>
        <end position="220"/>
    </location>
</feature>
<reference evidence="3" key="1">
    <citation type="journal article" date="2017" name="Nat. Ecol. Evol.">
        <title>Genome expansion and lineage-specific genetic innovations in the forest pathogenic fungi Armillaria.</title>
        <authorList>
            <person name="Sipos G."/>
            <person name="Prasanna A.N."/>
            <person name="Walter M.C."/>
            <person name="O'Connor E."/>
            <person name="Balint B."/>
            <person name="Krizsan K."/>
            <person name="Kiss B."/>
            <person name="Hess J."/>
            <person name="Varga T."/>
            <person name="Slot J."/>
            <person name="Riley R."/>
            <person name="Boka B."/>
            <person name="Rigling D."/>
            <person name="Barry K."/>
            <person name="Lee J."/>
            <person name="Mihaltcheva S."/>
            <person name="LaButti K."/>
            <person name="Lipzen A."/>
            <person name="Waldron R."/>
            <person name="Moloney N.M."/>
            <person name="Sperisen C."/>
            <person name="Kredics L."/>
            <person name="Vagvoelgyi C."/>
            <person name="Patrignani A."/>
            <person name="Fitzpatrick D."/>
            <person name="Nagy I."/>
            <person name="Doyle S."/>
            <person name="Anderson J.B."/>
            <person name="Grigoriev I.V."/>
            <person name="Gueldener U."/>
            <person name="Muensterkoetter M."/>
            <person name="Nagy L.G."/>
        </authorList>
    </citation>
    <scope>NUCLEOTIDE SEQUENCE [LARGE SCALE GENOMIC DNA]</scope>
    <source>
        <strain evidence="3">Ar21-2</strain>
    </source>
</reference>
<feature type="compositionally biased region" description="Basic and acidic residues" evidence="1">
    <location>
        <begin position="433"/>
        <end position="449"/>
    </location>
</feature>
<dbReference type="EMBL" id="KZ293649">
    <property type="protein sequence ID" value="PBK97568.1"/>
    <property type="molecule type" value="Genomic_DNA"/>
</dbReference>
<sequence>MKRQCRDHDLSREMMTGHYTTIHPKVADLHLEDQEKHDDQEQAADHERVWDGSVVEQDGIIGTDHDGSFSIDEGDIGATDDNDNMQPNLVHPFMHGPVDTCAPETGAPINMPMTAEGLLGAGYTPAEISAPTDIRKPTWILNDPPDPDELGRIMATKQRRSNKGIISTITNDPAVSDWHGYPRTYMATMATKMRHNRPNPMCTRRRQQTNRMTQSDDEREEARRVVSEYWGNEDMVKSMTREQLMQLSMTQMILVQEMAHIHTGNYNAEITTLLLGRDICRSTEEEVNNDEKSLPKPSVILSFQEQHAKIAKRLKKGKVVVSEECVDSNVKPTHRNKPLSPNPVHVKMEGDGDIEAHARTKPEPDTESPVEVKTTQVDIEELKNRIVLQRIRLSQIRDRIAPTVPDQGIIFDKNNQVWIQPEGMNKRPSPRLGGDREKGREGDNGDKRCNHCNPDGPPSDDDGSEGDDDKKPNRDLFTPRPDPWDASTTPSLRSSEAKVKYTEKKVQQIITFVRRNLGTKLIIADRLKGARLDVKSMKKYDGTPSHETYWVWLCSVIFAFRASQMGGPDGDEERLLILDSLLEEKAKAWFQLRLDRTDRPCPTFLEALIELYTRFIHESALQDTRKAFRRARWEDSDETV</sequence>
<dbReference type="OrthoDB" id="3056403at2759"/>